<gene>
    <name evidence="2" type="ORF">SMAR0320_LOCUS10741</name>
</gene>
<evidence type="ECO:0000256" key="1">
    <source>
        <dbReference type="SAM" id="SignalP"/>
    </source>
</evidence>
<feature type="chain" id="PRO_5030767814" description="Activator of Hsp90 ATPase N-terminal domain-containing protein" evidence="1">
    <location>
        <begin position="24"/>
        <end position="188"/>
    </location>
</feature>
<sequence>MAPFLHAFVVATTLLSTAPATTSRSRPDLLTSTGNARKLLFEESWESTMSPKEAINYLMTPSTWISIVPDSEEGFITDEVSNTGEEGTWSLTTNDGTHLLCRNTQAVGCKGKDSSSCYLSYNVQVTFTDGLQFMLDIEYDLAEGKITRTVFDPETLNLKTKMMKPLIRSPLKEMMQEENRRLKKTMNC</sequence>
<reference evidence="2" key="1">
    <citation type="submission" date="2021-01" db="EMBL/GenBank/DDBJ databases">
        <authorList>
            <person name="Corre E."/>
            <person name="Pelletier E."/>
            <person name="Niang G."/>
            <person name="Scheremetjew M."/>
            <person name="Finn R."/>
            <person name="Kale V."/>
            <person name="Holt S."/>
            <person name="Cochrane G."/>
            <person name="Meng A."/>
            <person name="Brown T."/>
            <person name="Cohen L."/>
        </authorList>
    </citation>
    <scope>NUCLEOTIDE SEQUENCE</scope>
    <source>
        <strain evidence="2">SM1012Den-03</strain>
    </source>
</reference>
<name>A0A7S2LC90_9STRA</name>
<evidence type="ECO:0000313" key="2">
    <source>
        <dbReference type="EMBL" id="CAD9602224.1"/>
    </source>
</evidence>
<feature type="signal peptide" evidence="1">
    <location>
        <begin position="1"/>
        <end position="23"/>
    </location>
</feature>
<evidence type="ECO:0008006" key="3">
    <source>
        <dbReference type="Google" id="ProtNLM"/>
    </source>
</evidence>
<proteinExistence type="predicted"/>
<dbReference type="AlphaFoldDB" id="A0A7S2LC90"/>
<dbReference type="EMBL" id="HBGZ01015064">
    <property type="protein sequence ID" value="CAD9602224.1"/>
    <property type="molecule type" value="Transcribed_RNA"/>
</dbReference>
<protein>
    <recommendedName>
        <fullName evidence="3">Activator of Hsp90 ATPase N-terminal domain-containing protein</fullName>
    </recommendedName>
</protein>
<accession>A0A7S2LC90</accession>
<organism evidence="2">
    <name type="scientific">Skeletonema marinoi</name>
    <dbReference type="NCBI Taxonomy" id="267567"/>
    <lineage>
        <taxon>Eukaryota</taxon>
        <taxon>Sar</taxon>
        <taxon>Stramenopiles</taxon>
        <taxon>Ochrophyta</taxon>
        <taxon>Bacillariophyta</taxon>
        <taxon>Coscinodiscophyceae</taxon>
        <taxon>Thalassiosirophycidae</taxon>
        <taxon>Thalassiosirales</taxon>
        <taxon>Skeletonemataceae</taxon>
        <taxon>Skeletonema</taxon>
        <taxon>Skeletonema marinoi-dohrnii complex</taxon>
    </lineage>
</organism>
<keyword evidence="1" id="KW-0732">Signal</keyword>